<gene>
    <name evidence="1" type="ordered locus">Tmar_0024</name>
</gene>
<name>E6SKG2_THEM7</name>
<dbReference type="RefSeq" id="WP_013494455.1">
    <property type="nucleotide sequence ID" value="NC_014831.1"/>
</dbReference>
<evidence type="ECO:0000313" key="2">
    <source>
        <dbReference type="Proteomes" id="UP000008915"/>
    </source>
</evidence>
<dbReference type="AlphaFoldDB" id="E6SKG2"/>
<sequence>MMVGIGGEGYVRADEVVAILGPMTAEDARQVTPLAFRVDGPDAMVVLRSGQIVPAYLSPQTIRKRVEKALRGQEVARTSAAKVERALLAAYEAMNYMGDILNDMDAVTAKDEAYLNQRFKVVRSVLGEQKLEIREVRLERGQTLFVLYDDPHSDMVREAWITCEDLDRLMDGVPHGAAPQDND</sequence>
<organism evidence="1 2">
    <name type="scientific">Thermaerobacter marianensis (strain ATCC 700841 / DSM 12885 / JCM 10246 / 7p75a)</name>
    <dbReference type="NCBI Taxonomy" id="644966"/>
    <lineage>
        <taxon>Bacteria</taxon>
        <taxon>Bacillati</taxon>
        <taxon>Bacillota</taxon>
        <taxon>Clostridia</taxon>
        <taxon>Eubacteriales</taxon>
        <taxon>Clostridiales Family XVII. Incertae Sedis</taxon>
        <taxon>Thermaerobacter</taxon>
    </lineage>
</organism>
<dbReference type="Proteomes" id="UP000008915">
    <property type="component" value="Chromosome"/>
</dbReference>
<proteinExistence type="predicted"/>
<evidence type="ECO:0000313" key="1">
    <source>
        <dbReference type="EMBL" id="ADU50149.1"/>
    </source>
</evidence>
<protein>
    <submittedName>
        <fullName evidence="1">Uncharacterized protein</fullName>
    </submittedName>
</protein>
<keyword evidence="2" id="KW-1185">Reference proteome</keyword>
<dbReference type="KEGG" id="tmr:Tmar_0024"/>
<reference evidence="2" key="2">
    <citation type="journal article" date="2010" name="Stand. Genomic Sci.">
        <title>Complete genome sequence of Thermaerobacter marianensis type strain (7p75aT).</title>
        <authorList>
            <person name="Han C."/>
            <person name="Gu W."/>
            <person name="Zhang X."/>
            <person name="Lapidus A."/>
            <person name="Nolan M."/>
            <person name="Copeland A."/>
            <person name="Lucas S."/>
            <person name="Glavina Del Rio T."/>
            <person name="Tice H."/>
            <person name="Cheng J."/>
            <person name="Tapia R."/>
            <person name="Goodwin L."/>
            <person name="Pitluck S."/>
            <person name="Pagani I."/>
            <person name="Ivanova N."/>
            <person name="Mavromatis K."/>
            <person name="Mikhailova N."/>
            <person name="Pati A."/>
            <person name="Chen A."/>
            <person name="Palaniappan K."/>
            <person name="Land M."/>
            <person name="Hauser L."/>
            <person name="Chang Y."/>
            <person name="Jeffries C."/>
            <person name="Schneider S."/>
            <person name="Rohde M."/>
            <person name="Goker M."/>
            <person name="Pukall R."/>
            <person name="Woyke T."/>
            <person name="Bristow J."/>
            <person name="Eisen J."/>
            <person name="Markowitz V."/>
            <person name="Hugenholtz P."/>
            <person name="Kyrpides N."/>
            <person name="Klenk H."/>
            <person name="Detter J."/>
        </authorList>
    </citation>
    <scope>NUCLEOTIDE SEQUENCE [LARGE SCALE GENOMIC DNA]</scope>
    <source>
        <strain evidence="2">ATCC 700841 / DSM 12885 / JCM 10246 / 7p75a</strain>
    </source>
</reference>
<accession>E6SKG2</accession>
<dbReference type="STRING" id="644966.Tmar_0024"/>
<dbReference type="HOGENOM" id="CLU_1474507_0_0_9"/>
<dbReference type="EMBL" id="CP002344">
    <property type="protein sequence ID" value="ADU50149.1"/>
    <property type="molecule type" value="Genomic_DNA"/>
</dbReference>
<reference evidence="1 2" key="1">
    <citation type="journal article" date="2010" name="Stand. Genomic Sci.">
        <title>Complete genome sequence of Thermaerobacter marianensis type strain (7p75a).</title>
        <authorList>
            <person name="Han C."/>
            <person name="Gu W."/>
            <person name="Zhang X."/>
            <person name="Lapidus A."/>
            <person name="Nolan M."/>
            <person name="Copeland A."/>
            <person name="Lucas S."/>
            <person name="Del Rio T.G."/>
            <person name="Tice H."/>
            <person name="Cheng J.F."/>
            <person name="Tapia R."/>
            <person name="Goodwin L."/>
            <person name="Pitluck S."/>
            <person name="Pagani I."/>
            <person name="Ivanova N."/>
            <person name="Mavromatis K."/>
            <person name="Mikhailova N."/>
            <person name="Pati A."/>
            <person name="Chen A."/>
            <person name="Palaniappan K."/>
            <person name="Land M."/>
            <person name="Hauser L."/>
            <person name="Chang Y.J."/>
            <person name="Jeffries C.D."/>
            <person name="Schneider S."/>
            <person name="Rohde M."/>
            <person name="Goker M."/>
            <person name="Pukall R."/>
            <person name="Woyke T."/>
            <person name="Bristow J."/>
            <person name="Eisen J.A."/>
            <person name="Markowitz V."/>
            <person name="Hugenholtz P."/>
            <person name="Kyrpides N.C."/>
            <person name="Klenk H.P."/>
            <person name="Detter J.C."/>
        </authorList>
    </citation>
    <scope>NUCLEOTIDE SEQUENCE [LARGE SCALE GENOMIC DNA]</scope>
    <source>
        <strain evidence="2">ATCC 700841 / DSM 12885 / JCM 10246 / 7p75a</strain>
    </source>
</reference>